<name>A0AAE0DJJ6_9LECA</name>
<comment type="catalytic activity">
    <reaction evidence="6">
        <text>arsenic triglutathione + [thioredoxin]-dithiol + S-adenosyl-L-methionine + 2 H2O = methylarsonous acid + [thioredoxin]-disulfide + 3 glutathione + S-adenosyl-L-homocysteine + H(+)</text>
        <dbReference type="Rhea" id="RHEA:69460"/>
        <dbReference type="Rhea" id="RHEA-COMP:10698"/>
        <dbReference type="Rhea" id="RHEA-COMP:10700"/>
        <dbReference type="ChEBI" id="CHEBI:15377"/>
        <dbReference type="ChEBI" id="CHEBI:15378"/>
        <dbReference type="ChEBI" id="CHEBI:17826"/>
        <dbReference type="ChEBI" id="CHEBI:29950"/>
        <dbReference type="ChEBI" id="CHEBI:50058"/>
        <dbReference type="ChEBI" id="CHEBI:57856"/>
        <dbReference type="ChEBI" id="CHEBI:57925"/>
        <dbReference type="ChEBI" id="CHEBI:59789"/>
        <dbReference type="ChEBI" id="CHEBI:183640"/>
        <dbReference type="EC" id="2.1.1.137"/>
    </reaction>
</comment>
<proteinExistence type="inferred from homology"/>
<keyword evidence="2" id="KW-0949">S-adenosyl-L-methionine</keyword>
<evidence type="ECO:0000259" key="9">
    <source>
        <dbReference type="Pfam" id="PF13847"/>
    </source>
</evidence>
<reference evidence="10" key="1">
    <citation type="submission" date="2022-11" db="EMBL/GenBank/DDBJ databases">
        <title>Chromosomal genome sequence assembly and mating type (MAT) locus characterization of the leprose asexual lichenized fungus Lepraria neglecta (Nyl.) Erichsen.</title>
        <authorList>
            <person name="Allen J.L."/>
            <person name="Pfeffer B."/>
        </authorList>
    </citation>
    <scope>NUCLEOTIDE SEQUENCE</scope>
    <source>
        <strain evidence="10">Allen 5258</strain>
    </source>
</reference>
<keyword evidence="11" id="KW-1185">Reference proteome</keyword>
<dbReference type="GO" id="GO:0030791">
    <property type="term" value="F:arsenite methyltransferase activity"/>
    <property type="evidence" value="ECO:0007669"/>
    <property type="project" value="UniProtKB-EC"/>
</dbReference>
<evidence type="ECO:0000256" key="4">
    <source>
        <dbReference type="ARBA" id="ARBA00034521"/>
    </source>
</evidence>
<dbReference type="InterPro" id="IPR026669">
    <property type="entry name" value="Arsenite_MeTrfase-like"/>
</dbReference>
<evidence type="ECO:0000256" key="5">
    <source>
        <dbReference type="ARBA" id="ARBA00034545"/>
    </source>
</evidence>
<comment type="catalytic activity">
    <reaction evidence="8">
        <text>arsenic triglutathione + 3 [thioredoxin]-dithiol + 3 S-adenosyl-L-methionine = trimethylarsine + 3 [thioredoxin]-disulfide + 3 glutathione + 3 S-adenosyl-L-homocysteine + 3 H(+)</text>
        <dbReference type="Rhea" id="RHEA:69432"/>
        <dbReference type="Rhea" id="RHEA-COMP:10698"/>
        <dbReference type="Rhea" id="RHEA-COMP:10700"/>
        <dbReference type="ChEBI" id="CHEBI:15378"/>
        <dbReference type="ChEBI" id="CHEBI:27130"/>
        <dbReference type="ChEBI" id="CHEBI:29950"/>
        <dbReference type="ChEBI" id="CHEBI:50058"/>
        <dbReference type="ChEBI" id="CHEBI:57856"/>
        <dbReference type="ChEBI" id="CHEBI:57925"/>
        <dbReference type="ChEBI" id="CHEBI:59789"/>
        <dbReference type="ChEBI" id="CHEBI:183640"/>
        <dbReference type="EC" id="2.1.1.137"/>
    </reaction>
</comment>
<evidence type="ECO:0000256" key="3">
    <source>
        <dbReference type="ARBA" id="ARBA00034487"/>
    </source>
</evidence>
<dbReference type="EC" id="2.1.1.137" evidence="4"/>
<evidence type="ECO:0000256" key="6">
    <source>
        <dbReference type="ARBA" id="ARBA00047941"/>
    </source>
</evidence>
<dbReference type="PANTHER" id="PTHR43675:SF8">
    <property type="entry name" value="ARSENITE METHYLTRANSFERASE"/>
    <property type="match status" value="1"/>
</dbReference>
<organism evidence="10 11">
    <name type="scientific">Lepraria neglecta</name>
    <dbReference type="NCBI Taxonomy" id="209136"/>
    <lineage>
        <taxon>Eukaryota</taxon>
        <taxon>Fungi</taxon>
        <taxon>Dikarya</taxon>
        <taxon>Ascomycota</taxon>
        <taxon>Pezizomycotina</taxon>
        <taxon>Lecanoromycetes</taxon>
        <taxon>OSLEUM clade</taxon>
        <taxon>Lecanoromycetidae</taxon>
        <taxon>Lecanorales</taxon>
        <taxon>Lecanorineae</taxon>
        <taxon>Stereocaulaceae</taxon>
        <taxon>Lepraria</taxon>
    </lineage>
</organism>
<comment type="similarity">
    <text evidence="3">Belongs to the methyltransferase superfamily. Arsenite methyltransferase family.</text>
</comment>
<dbReference type="SUPFAM" id="SSF53335">
    <property type="entry name" value="S-adenosyl-L-methionine-dependent methyltransferases"/>
    <property type="match status" value="1"/>
</dbReference>
<dbReference type="AlphaFoldDB" id="A0AAE0DJJ6"/>
<dbReference type="InterPro" id="IPR025714">
    <property type="entry name" value="Methyltranfer_dom"/>
</dbReference>
<dbReference type="Gene3D" id="3.40.50.150">
    <property type="entry name" value="Vaccinia Virus protein VP39"/>
    <property type="match status" value="1"/>
</dbReference>
<accession>A0AAE0DJJ6</accession>
<keyword evidence="1" id="KW-0808">Transferase</keyword>
<dbReference type="CDD" id="cd02440">
    <property type="entry name" value="AdoMet_MTases"/>
    <property type="match status" value="1"/>
</dbReference>
<evidence type="ECO:0000313" key="11">
    <source>
        <dbReference type="Proteomes" id="UP001276659"/>
    </source>
</evidence>
<comment type="catalytic activity">
    <reaction evidence="7">
        <text>arsenic triglutathione + 2 [thioredoxin]-dithiol + 2 S-adenosyl-L-methionine + H2O = dimethylarsinous acid + 2 [thioredoxin]-disulfide + 3 glutathione + 2 S-adenosyl-L-homocysteine + 2 H(+)</text>
        <dbReference type="Rhea" id="RHEA:69464"/>
        <dbReference type="Rhea" id="RHEA-COMP:10698"/>
        <dbReference type="Rhea" id="RHEA-COMP:10700"/>
        <dbReference type="ChEBI" id="CHEBI:15377"/>
        <dbReference type="ChEBI" id="CHEBI:15378"/>
        <dbReference type="ChEBI" id="CHEBI:23808"/>
        <dbReference type="ChEBI" id="CHEBI:29950"/>
        <dbReference type="ChEBI" id="CHEBI:50058"/>
        <dbReference type="ChEBI" id="CHEBI:57856"/>
        <dbReference type="ChEBI" id="CHEBI:57925"/>
        <dbReference type="ChEBI" id="CHEBI:59789"/>
        <dbReference type="ChEBI" id="CHEBI:183640"/>
        <dbReference type="EC" id="2.1.1.137"/>
    </reaction>
</comment>
<evidence type="ECO:0000256" key="1">
    <source>
        <dbReference type="ARBA" id="ARBA00022679"/>
    </source>
</evidence>
<evidence type="ECO:0000313" key="10">
    <source>
        <dbReference type="EMBL" id="KAK3172392.1"/>
    </source>
</evidence>
<dbReference type="Pfam" id="PF13847">
    <property type="entry name" value="Methyltransf_31"/>
    <property type="match status" value="1"/>
</dbReference>
<dbReference type="PANTHER" id="PTHR43675">
    <property type="entry name" value="ARSENITE METHYLTRANSFERASE"/>
    <property type="match status" value="1"/>
</dbReference>
<feature type="domain" description="Methyltransferase" evidence="9">
    <location>
        <begin position="80"/>
        <end position="217"/>
    </location>
</feature>
<dbReference type="Proteomes" id="UP001276659">
    <property type="component" value="Unassembled WGS sequence"/>
</dbReference>
<evidence type="ECO:0000256" key="8">
    <source>
        <dbReference type="ARBA" id="ARBA00048428"/>
    </source>
</evidence>
<evidence type="ECO:0000256" key="7">
    <source>
        <dbReference type="ARBA" id="ARBA00047943"/>
    </source>
</evidence>
<comment type="caution">
    <text evidence="10">The sequence shown here is derived from an EMBL/GenBank/DDBJ whole genome shotgun (WGS) entry which is preliminary data.</text>
</comment>
<gene>
    <name evidence="10" type="ORF">OEA41_005713</name>
</gene>
<dbReference type="InterPro" id="IPR029063">
    <property type="entry name" value="SAM-dependent_MTases_sf"/>
</dbReference>
<protein>
    <recommendedName>
        <fullName evidence="5">Arsenite methyltransferase</fullName>
        <ecNumber evidence="4">2.1.1.137</ecNumber>
    </recommendedName>
</protein>
<evidence type="ECO:0000256" key="2">
    <source>
        <dbReference type="ARBA" id="ARBA00022691"/>
    </source>
</evidence>
<sequence>MSTVATETAYATVESSYGFRASNQISNRLRTRITAALGYDPVEASAVPEAANIGEGCGNPLLIASLSEVTPRPRFSIRHGGGFDCFLAAKKVGPTGKVTGIDMTEKMVELARRNAASGGYSNVTFCYSRISQLPVDDASIDCVMSNCVLNLVPAAEKQRVFAEIHRVLKPNGYVVVSDFLAYKPLPQEMIDDPALQAGCVSGAVETAVMQKYLQQAGFSDILLMDTNKNLELYKDGEAAKSVTPCCAGGACGGKEQVTASGRKELDYDINEWIGSFQIYALKGKKEDETTVTVEKAAVPIENSRTSCCGCKSGAC</sequence>
<dbReference type="EMBL" id="JASNWA010000007">
    <property type="protein sequence ID" value="KAK3172392.1"/>
    <property type="molecule type" value="Genomic_DNA"/>
</dbReference>